<dbReference type="EMBL" id="WSRQ01000002">
    <property type="protein sequence ID" value="MVX62494.1"/>
    <property type="molecule type" value="Genomic_DNA"/>
</dbReference>
<keyword evidence="4 5" id="KW-0663">Pyridoxal phosphate</keyword>
<dbReference type="InterPro" id="IPR000277">
    <property type="entry name" value="Cys/Met-Metab_PyrdxlP-dep_enz"/>
</dbReference>
<keyword evidence="6" id="KW-0032">Aminotransferase</keyword>
<dbReference type="InterPro" id="IPR006235">
    <property type="entry name" value="OAc-hSer/O-AcSer_sulfhydrylase"/>
</dbReference>
<dbReference type="GO" id="GO:0008483">
    <property type="term" value="F:transaminase activity"/>
    <property type="evidence" value="ECO:0007669"/>
    <property type="project" value="UniProtKB-KW"/>
</dbReference>
<dbReference type="GO" id="GO:0003961">
    <property type="term" value="F:O-acetylhomoserine aminocarboxypropyltransferase activity"/>
    <property type="evidence" value="ECO:0007669"/>
    <property type="project" value="TreeGrafter"/>
</dbReference>
<dbReference type="Gene3D" id="3.90.1150.10">
    <property type="entry name" value="Aspartate Aminotransferase, domain 1"/>
    <property type="match status" value="1"/>
</dbReference>
<evidence type="ECO:0000256" key="5">
    <source>
        <dbReference type="RuleBase" id="RU362118"/>
    </source>
</evidence>
<dbReference type="GO" id="GO:0006535">
    <property type="term" value="P:cysteine biosynthetic process from serine"/>
    <property type="evidence" value="ECO:0007669"/>
    <property type="project" value="TreeGrafter"/>
</dbReference>
<dbReference type="Proteomes" id="UP000656077">
    <property type="component" value="Unassembled WGS sequence"/>
</dbReference>
<dbReference type="GO" id="GO:0019346">
    <property type="term" value="P:transsulfuration"/>
    <property type="evidence" value="ECO:0007669"/>
    <property type="project" value="InterPro"/>
</dbReference>
<sequence>MFCGTIALFQDFEEFINENTKTIFIETIGNPKLNVVDINAIARIAHSYNIPLIVDNTFATPFIIRPTELGADIVIHSSSKCINGSGISISGVIIDSGNFKWDFEHYPNLATSKKFGRFSYHSKLRGGLFKNLGSCLIPFNAFLNGLALEQFNGYFGAILTIRAMAKENTGVFDDLIRISVGLEDIEDLITDFENTISKI</sequence>
<dbReference type="GO" id="GO:0004124">
    <property type="term" value="F:cysteine synthase activity"/>
    <property type="evidence" value="ECO:0007669"/>
    <property type="project" value="TreeGrafter"/>
</dbReference>
<comment type="cofactor">
    <cofactor evidence="1 5">
        <name>pyridoxal 5'-phosphate</name>
        <dbReference type="ChEBI" id="CHEBI:597326"/>
    </cofactor>
</comment>
<dbReference type="InterPro" id="IPR015422">
    <property type="entry name" value="PyrdxlP-dep_Trfase_small"/>
</dbReference>
<accession>A0A964RIU5</accession>
<evidence type="ECO:0000256" key="4">
    <source>
        <dbReference type="ARBA" id="ARBA00022898"/>
    </source>
</evidence>
<dbReference type="InterPro" id="IPR015424">
    <property type="entry name" value="PyrdxlP-dep_Trfase"/>
</dbReference>
<dbReference type="AlphaFoldDB" id="A0A964RIU5"/>
<keyword evidence="3" id="KW-0808">Transferase</keyword>
<reference evidence="6" key="1">
    <citation type="submission" date="2019-12" db="EMBL/GenBank/DDBJ databases">
        <title>Microbes associate with the intestines of laboratory mice.</title>
        <authorList>
            <person name="Navarre W."/>
            <person name="Wong E."/>
        </authorList>
    </citation>
    <scope>NUCLEOTIDE SEQUENCE</scope>
    <source>
        <strain evidence="6">NM79_F5</strain>
    </source>
</reference>
<dbReference type="GO" id="GO:0005737">
    <property type="term" value="C:cytoplasm"/>
    <property type="evidence" value="ECO:0007669"/>
    <property type="project" value="TreeGrafter"/>
</dbReference>
<evidence type="ECO:0000313" key="6">
    <source>
        <dbReference type="EMBL" id="MVX62494.1"/>
    </source>
</evidence>
<organism evidence="6 7">
    <name type="scientific">Clostridium chromiireducens</name>
    <dbReference type="NCBI Taxonomy" id="225345"/>
    <lineage>
        <taxon>Bacteria</taxon>
        <taxon>Bacillati</taxon>
        <taxon>Bacillota</taxon>
        <taxon>Clostridia</taxon>
        <taxon>Eubacteriales</taxon>
        <taxon>Clostridiaceae</taxon>
        <taxon>Clostridium</taxon>
    </lineage>
</organism>
<dbReference type="Gene3D" id="3.40.640.10">
    <property type="entry name" value="Type I PLP-dependent aspartate aminotransferase-like (Major domain)"/>
    <property type="match status" value="1"/>
</dbReference>
<dbReference type="GO" id="GO:0030170">
    <property type="term" value="F:pyridoxal phosphate binding"/>
    <property type="evidence" value="ECO:0007669"/>
    <property type="project" value="InterPro"/>
</dbReference>
<evidence type="ECO:0000256" key="3">
    <source>
        <dbReference type="ARBA" id="ARBA00022679"/>
    </source>
</evidence>
<dbReference type="PANTHER" id="PTHR43797:SF2">
    <property type="entry name" value="HOMOCYSTEINE_CYSTEINE SYNTHASE"/>
    <property type="match status" value="1"/>
</dbReference>
<comment type="caution">
    <text evidence="6">The sequence shown here is derived from an EMBL/GenBank/DDBJ whole genome shotgun (WGS) entry which is preliminary data.</text>
</comment>
<dbReference type="InterPro" id="IPR015421">
    <property type="entry name" value="PyrdxlP-dep_Trfase_major"/>
</dbReference>
<dbReference type="GO" id="GO:0071269">
    <property type="term" value="P:L-homocysteine biosynthetic process"/>
    <property type="evidence" value="ECO:0007669"/>
    <property type="project" value="TreeGrafter"/>
</dbReference>
<name>A0A964RIU5_9CLOT</name>
<evidence type="ECO:0000256" key="1">
    <source>
        <dbReference type="ARBA" id="ARBA00001933"/>
    </source>
</evidence>
<gene>
    <name evidence="6" type="ORF">GKZ28_02100</name>
</gene>
<dbReference type="Pfam" id="PF01053">
    <property type="entry name" value="Cys_Met_Meta_PP"/>
    <property type="match status" value="2"/>
</dbReference>
<dbReference type="PANTHER" id="PTHR43797">
    <property type="entry name" value="HOMOCYSTEINE/CYSTEINE SYNTHASE"/>
    <property type="match status" value="1"/>
</dbReference>
<evidence type="ECO:0000256" key="2">
    <source>
        <dbReference type="ARBA" id="ARBA00009077"/>
    </source>
</evidence>
<proteinExistence type="inferred from homology"/>
<comment type="similarity">
    <text evidence="2 5">Belongs to the trans-sulfuration enzymes family.</text>
</comment>
<protein>
    <submittedName>
        <fullName evidence="6">Aminotransferase class V-fold PLP-dependent enzyme</fullName>
    </submittedName>
</protein>
<dbReference type="SUPFAM" id="SSF53383">
    <property type="entry name" value="PLP-dependent transferases"/>
    <property type="match status" value="1"/>
</dbReference>
<evidence type="ECO:0000313" key="7">
    <source>
        <dbReference type="Proteomes" id="UP000656077"/>
    </source>
</evidence>